<dbReference type="eggNOG" id="KOG2896">
    <property type="taxonomic scope" value="Eukaryota"/>
</dbReference>
<proteinExistence type="predicted"/>
<dbReference type="RefSeq" id="XP_005844980.1">
    <property type="nucleotide sequence ID" value="XM_005844918.1"/>
</dbReference>
<name>E1ZMX8_CHLVA</name>
<dbReference type="PANTHER" id="PTHR15157">
    <property type="entry name" value="UV RADIATION RESISTANCE-ASSOCIATED GENE PROTEIN"/>
    <property type="match status" value="1"/>
</dbReference>
<dbReference type="STRING" id="554065.E1ZMX8"/>
<dbReference type="OrthoDB" id="10249888at2759"/>
<dbReference type="InterPro" id="IPR023214">
    <property type="entry name" value="HAD_sf"/>
</dbReference>
<dbReference type="EMBL" id="GL433854">
    <property type="protein sequence ID" value="EFN52878.1"/>
    <property type="molecule type" value="Genomic_DNA"/>
</dbReference>
<feature type="region of interest" description="Disordered" evidence="2">
    <location>
        <begin position="1085"/>
        <end position="1130"/>
    </location>
</feature>
<dbReference type="PANTHER" id="PTHR15157:SF5">
    <property type="entry name" value="UV RADIATION RESISTANCE-ASSOCIATED GENE PROTEIN"/>
    <property type="match status" value="1"/>
</dbReference>
<organism evidence="5">
    <name type="scientific">Chlorella variabilis</name>
    <name type="common">Green alga</name>
    <dbReference type="NCBI Taxonomy" id="554065"/>
    <lineage>
        <taxon>Eukaryota</taxon>
        <taxon>Viridiplantae</taxon>
        <taxon>Chlorophyta</taxon>
        <taxon>core chlorophytes</taxon>
        <taxon>Trebouxiophyceae</taxon>
        <taxon>Chlorellales</taxon>
        <taxon>Chlorellaceae</taxon>
        <taxon>Chlorella clade</taxon>
        <taxon>Chlorella</taxon>
    </lineage>
</organism>
<protein>
    <recommendedName>
        <fullName evidence="3">FCP1 homology domain-containing protein</fullName>
    </recommendedName>
</protein>
<reference evidence="4 5" key="1">
    <citation type="journal article" date="2010" name="Plant Cell">
        <title>The Chlorella variabilis NC64A genome reveals adaptation to photosymbiosis, coevolution with viruses, and cryptic sex.</title>
        <authorList>
            <person name="Blanc G."/>
            <person name="Duncan G."/>
            <person name="Agarkova I."/>
            <person name="Borodovsky M."/>
            <person name="Gurnon J."/>
            <person name="Kuo A."/>
            <person name="Lindquist E."/>
            <person name="Lucas S."/>
            <person name="Pangilinan J."/>
            <person name="Polle J."/>
            <person name="Salamov A."/>
            <person name="Terry A."/>
            <person name="Yamada T."/>
            <person name="Dunigan D.D."/>
            <person name="Grigoriev I.V."/>
            <person name="Claverie J.M."/>
            <person name="Van Etten J.L."/>
        </authorList>
    </citation>
    <scope>NUCLEOTIDE SEQUENCE [LARGE SCALE GENOMIC DNA]</scope>
    <source>
        <strain evidence="4 5">NC64A</strain>
    </source>
</reference>
<evidence type="ECO:0000256" key="2">
    <source>
        <dbReference type="SAM" id="MobiDB-lite"/>
    </source>
</evidence>
<feature type="compositionally biased region" description="Low complexity" evidence="2">
    <location>
        <begin position="1100"/>
        <end position="1122"/>
    </location>
</feature>
<dbReference type="InterPro" id="IPR004274">
    <property type="entry name" value="FCP1_dom"/>
</dbReference>
<feature type="region of interest" description="Disordered" evidence="2">
    <location>
        <begin position="984"/>
        <end position="1064"/>
    </location>
</feature>
<dbReference type="AlphaFoldDB" id="E1ZMX8"/>
<dbReference type="KEGG" id="cvr:CHLNCDRAFT_58747"/>
<feature type="compositionally biased region" description="Polar residues" evidence="2">
    <location>
        <begin position="1031"/>
        <end position="1047"/>
    </location>
</feature>
<dbReference type="SUPFAM" id="SSF56784">
    <property type="entry name" value="HAD-like"/>
    <property type="match status" value="1"/>
</dbReference>
<keyword evidence="1" id="KW-0175">Coiled coil</keyword>
<evidence type="ECO:0000313" key="4">
    <source>
        <dbReference type="EMBL" id="EFN52878.1"/>
    </source>
</evidence>
<dbReference type="InterPro" id="IPR036412">
    <property type="entry name" value="HAD-like_sf"/>
</dbReference>
<dbReference type="GeneID" id="17352309"/>
<evidence type="ECO:0000256" key="1">
    <source>
        <dbReference type="ARBA" id="ARBA00023054"/>
    </source>
</evidence>
<keyword evidence="5" id="KW-1185">Reference proteome</keyword>
<dbReference type="Gene3D" id="3.40.50.1000">
    <property type="entry name" value="HAD superfamily/HAD-like"/>
    <property type="match status" value="1"/>
</dbReference>
<feature type="domain" description="FCP1 homology" evidence="3">
    <location>
        <begin position="565"/>
        <end position="685"/>
    </location>
</feature>
<dbReference type="InParanoid" id="E1ZMX8"/>
<evidence type="ECO:0000313" key="5">
    <source>
        <dbReference type="Proteomes" id="UP000008141"/>
    </source>
</evidence>
<dbReference type="GO" id="GO:0000323">
    <property type="term" value="C:lytic vacuole"/>
    <property type="evidence" value="ECO:0007669"/>
    <property type="project" value="TreeGrafter"/>
</dbReference>
<sequence length="1148" mass="121785">MKFPLLLQEASLLGATCSEVALDGNVSDVESDAGSDATATTFMSHPTSLTAASELLAGGGAPGPVGSRGALAAAAVGSSNGTVTKPLTLAGVHQYVTSLAALRGRLRDLAGRSQALQEQLHLRLEPEQKRRQQQHVLAEMTAETVHCRQRAADLQEQLGEVIAAAAASKKLGTVRAQALVTTLKVMQAASRRIGEAETSLQGEAGRGALVAVLRELVARRCQMVCHLGSIFELGPTAVSIPEAPPGGYLEDRLEEQWAGAAPTSSSSSFGAGPGAGRPPWIVGSSFASGIIDNPSQYRQEMRLSIGGLELRPSVWRRAFEEGAGYDSDALEDQAAGVVLGYLAQMVDRLAAYLDVPLRYPLAFRGSRSAVLDSYPPAGSWVGAAEEASGRRSLFGRSEGPPPGASATAQHISEYPLYCDSDRDRPRFAVGVFLLNKDVIQLLQAHGISAAGPNQLLQNLYKLLLAAQRVSLGALAVQALVNKRGPDGVVGVIPGEQKHSARLLSLCQQCHENDEVLACSLPSADMVLVPRLPTTAAQDGLYFLAYATNLRAVELCERLRQQKQVALVLDLDNTLVDAVSCSIAPNDWSLLDWRYVLVHNSYGRQIQAQYAPLPGHDAFSDEVWVMHWKVGRIHCTFKVRIRRGWADLREFLAQNADRFAVFVCSKGKREYIQLLWLMLDPLGQLIPESGRLQRRVQLQLAAYLLNLRPGPAGQGPPGDWDSRLTSTFPDTLTQAANKTALTALGCYDITKPHVPTQLAAPMMCLDDSTEAYEPEYAHSVMYVEEYRPSDLLLADNGNVLRQAFGRLEAFWTTTCASEGTFAWQAAQSFAMALMKTMQRNPMGSPDDLSYLQVRCAKQGEVLWHQFTVQEVFGEDGVFIADDPERDVPRRGYVTPEALLCGTCQLPECKPGCPSSAIVADTASADAEAPAPRPAAVTAGPLAMAVAADEAALSEGRSSEDSVLLGLPSPKDSVLPLAVPEGATLQPMPAGSAASGATDMLSGGNSPAAEPRAKLARLGSWSAQEAHHGGAGQNESVTQQQRPTEQQSAAGPAVADAVPRPPGPTESALAAVLRGISKGLAAENGDEALSSMPARQPPLPRPRATSPPWVPSPAASRQPAAQPGSLGGGNSSLAAALASISKGLLEDGLL</sequence>
<accession>E1ZMX8</accession>
<dbReference type="GO" id="GO:0000149">
    <property type="term" value="F:SNARE binding"/>
    <property type="evidence" value="ECO:0007669"/>
    <property type="project" value="TreeGrafter"/>
</dbReference>
<gene>
    <name evidence="4" type="ORF">CHLNCDRAFT_58747</name>
</gene>
<dbReference type="GO" id="GO:0035493">
    <property type="term" value="P:SNARE complex assembly"/>
    <property type="evidence" value="ECO:0007669"/>
    <property type="project" value="TreeGrafter"/>
</dbReference>
<evidence type="ECO:0000259" key="3">
    <source>
        <dbReference type="Pfam" id="PF03031"/>
    </source>
</evidence>
<dbReference type="Pfam" id="PF03031">
    <property type="entry name" value="NIF"/>
    <property type="match status" value="1"/>
</dbReference>
<dbReference type="GO" id="GO:0005768">
    <property type="term" value="C:endosome"/>
    <property type="evidence" value="ECO:0007669"/>
    <property type="project" value="TreeGrafter"/>
</dbReference>
<dbReference type="Proteomes" id="UP000008141">
    <property type="component" value="Unassembled WGS sequence"/>
</dbReference>